<comment type="caution">
    <text evidence="1">The sequence shown here is derived from an EMBL/GenBank/DDBJ whole genome shotgun (WGS) entry which is preliminary data.</text>
</comment>
<organism evidence="1 2">
    <name type="scientific">Paraburkholderia fungorum</name>
    <dbReference type="NCBI Taxonomy" id="134537"/>
    <lineage>
        <taxon>Bacteria</taxon>
        <taxon>Pseudomonadati</taxon>
        <taxon>Pseudomonadota</taxon>
        <taxon>Betaproteobacteria</taxon>
        <taxon>Burkholderiales</taxon>
        <taxon>Burkholderiaceae</taxon>
        <taxon>Paraburkholderia</taxon>
    </lineage>
</organism>
<dbReference type="Proteomes" id="UP000283709">
    <property type="component" value="Unassembled WGS sequence"/>
</dbReference>
<evidence type="ECO:0000313" key="2">
    <source>
        <dbReference type="Proteomes" id="UP000283709"/>
    </source>
</evidence>
<sequence>MDTEGLFSPLDLAKGHNGKTFDFSKDADSSTSVGKAPFAFEFVAPKAKELDWTGFHPLLANIIAAFDHYKGTMAAIVPSPP</sequence>
<protein>
    <submittedName>
        <fullName evidence="1">Uncharacterized protein</fullName>
    </submittedName>
</protein>
<dbReference type="AlphaFoldDB" id="A0A3R7EB35"/>
<dbReference type="EMBL" id="MCAS01000001">
    <property type="protein sequence ID" value="RKF50874.1"/>
    <property type="molecule type" value="Genomic_DNA"/>
</dbReference>
<proteinExistence type="predicted"/>
<accession>A0A3R7EB35</accession>
<reference evidence="1 2" key="1">
    <citation type="submission" date="2016-07" db="EMBL/GenBank/DDBJ databases">
        <title>Genome analysis of Burkholderia fungorum ES3-20.</title>
        <authorList>
            <person name="Xu D."/>
            <person name="Yao R."/>
            <person name="Zheng S."/>
        </authorList>
    </citation>
    <scope>NUCLEOTIDE SEQUENCE [LARGE SCALE GENOMIC DNA]</scope>
    <source>
        <strain evidence="1 2">ES3-20</strain>
    </source>
</reference>
<gene>
    <name evidence="1" type="ORF">BCY88_01495</name>
</gene>
<name>A0A3R7EB35_9BURK</name>
<evidence type="ECO:0000313" key="1">
    <source>
        <dbReference type="EMBL" id="RKF50874.1"/>
    </source>
</evidence>